<reference evidence="1 2" key="1">
    <citation type="journal article" date="2016" name="Mol. Biol. Evol.">
        <title>Comparative Genomics of Early-Diverging Mushroom-Forming Fungi Provides Insights into the Origins of Lignocellulose Decay Capabilities.</title>
        <authorList>
            <person name="Nagy L.G."/>
            <person name="Riley R."/>
            <person name="Tritt A."/>
            <person name="Adam C."/>
            <person name="Daum C."/>
            <person name="Floudas D."/>
            <person name="Sun H."/>
            <person name="Yadav J.S."/>
            <person name="Pangilinan J."/>
            <person name="Larsson K.H."/>
            <person name="Matsuura K."/>
            <person name="Barry K."/>
            <person name="Labutti K."/>
            <person name="Kuo R."/>
            <person name="Ohm R.A."/>
            <person name="Bhattacharya S.S."/>
            <person name="Shirouzu T."/>
            <person name="Yoshinaga Y."/>
            <person name="Martin F.M."/>
            <person name="Grigoriev I.V."/>
            <person name="Hibbett D.S."/>
        </authorList>
    </citation>
    <scope>NUCLEOTIDE SEQUENCE [LARGE SCALE GENOMIC DNA]</scope>
    <source>
        <strain evidence="1 2">CBS 109695</strain>
    </source>
</reference>
<organism evidence="1 2">
    <name type="scientific">Athelia psychrophila</name>
    <dbReference type="NCBI Taxonomy" id="1759441"/>
    <lineage>
        <taxon>Eukaryota</taxon>
        <taxon>Fungi</taxon>
        <taxon>Dikarya</taxon>
        <taxon>Basidiomycota</taxon>
        <taxon>Agaricomycotina</taxon>
        <taxon>Agaricomycetes</taxon>
        <taxon>Agaricomycetidae</taxon>
        <taxon>Atheliales</taxon>
        <taxon>Atheliaceae</taxon>
        <taxon>Athelia</taxon>
    </lineage>
</organism>
<protein>
    <submittedName>
        <fullName evidence="1">Uncharacterized protein</fullName>
    </submittedName>
</protein>
<evidence type="ECO:0000313" key="1">
    <source>
        <dbReference type="EMBL" id="KZP28933.1"/>
    </source>
</evidence>
<name>A0A166S248_9AGAM</name>
<keyword evidence="2" id="KW-1185">Reference proteome</keyword>
<evidence type="ECO:0000313" key="2">
    <source>
        <dbReference type="Proteomes" id="UP000076532"/>
    </source>
</evidence>
<proteinExistence type="predicted"/>
<accession>A0A166S248</accession>
<gene>
    <name evidence="1" type="ORF">FIBSPDRAFT_1039280</name>
</gene>
<dbReference type="AlphaFoldDB" id="A0A166S248"/>
<sequence length="171" mass="19460">MNTQTIKETAEKATQTLDPIPTLVHETEQTTQALKPIMIPHPSLYARTKQACLPTRSRLSRDKTYILGYTLNPAQLRAWADRRNFDTAGLEGHSGYMRILIEFRRVMGSDRLISVKARGTGMADDTWLCVMITSSNSPNVRQHAAPENVRKIQVYMGMDCPPMWYEHVPEN</sequence>
<dbReference type="EMBL" id="KV417501">
    <property type="protein sequence ID" value="KZP28933.1"/>
    <property type="molecule type" value="Genomic_DNA"/>
</dbReference>
<dbReference type="Proteomes" id="UP000076532">
    <property type="component" value="Unassembled WGS sequence"/>
</dbReference>